<organism evidence="2 3">
    <name type="scientific">Datura stramonium</name>
    <name type="common">Jimsonweed</name>
    <name type="synonym">Common thornapple</name>
    <dbReference type="NCBI Taxonomy" id="4076"/>
    <lineage>
        <taxon>Eukaryota</taxon>
        <taxon>Viridiplantae</taxon>
        <taxon>Streptophyta</taxon>
        <taxon>Embryophyta</taxon>
        <taxon>Tracheophyta</taxon>
        <taxon>Spermatophyta</taxon>
        <taxon>Magnoliopsida</taxon>
        <taxon>eudicotyledons</taxon>
        <taxon>Gunneridae</taxon>
        <taxon>Pentapetalae</taxon>
        <taxon>asterids</taxon>
        <taxon>lamiids</taxon>
        <taxon>Solanales</taxon>
        <taxon>Solanaceae</taxon>
        <taxon>Solanoideae</taxon>
        <taxon>Datureae</taxon>
        <taxon>Datura</taxon>
    </lineage>
</organism>
<evidence type="ECO:0000256" key="1">
    <source>
        <dbReference type="SAM" id="Phobius"/>
    </source>
</evidence>
<gene>
    <name evidence="2" type="ORF">HAX54_050704</name>
</gene>
<keyword evidence="3" id="KW-1185">Reference proteome</keyword>
<evidence type="ECO:0000313" key="3">
    <source>
        <dbReference type="Proteomes" id="UP000823775"/>
    </source>
</evidence>
<accession>A0ABS8WNZ9</accession>
<keyword evidence="1" id="KW-0472">Membrane</keyword>
<comment type="caution">
    <text evidence="2">The sequence shown here is derived from an EMBL/GenBank/DDBJ whole genome shotgun (WGS) entry which is preliminary data.</text>
</comment>
<dbReference type="Proteomes" id="UP000823775">
    <property type="component" value="Unassembled WGS sequence"/>
</dbReference>
<sequence>MLEKDSRAGMLDYVFLSKHDKDSVEEVSSLSSEITRTSNDCTRSNNIDSTSSEFHFHLAPFWMTRMLQLGKTCTAILLVLFLRQMMISVFLIVMMRIKTLPSSYNSGPEMENFEDVGQNVQDESAVPSHVSFVNGSSDSDFKIVAKKKVLTPLYVKSNGEPHLKILGYRLIQNVLSSRINLREKEKDVYVENGETFNYIDSLPEERKRPLPLDLRLSHPQFCAFSHRFLCNKSGMQSDGKLTLSFFQDLKCQHGIPAEVGSSSVNQSSCRSSGLNEISEEMHEPSASTRVMERSAEQRLGHANLNNGSSDDRFNAGAFVDMEHTGWNRFLLPWSTCAYFLYRPYHSLHTSNT</sequence>
<feature type="transmembrane region" description="Helical" evidence="1">
    <location>
        <begin position="73"/>
        <end position="95"/>
    </location>
</feature>
<evidence type="ECO:0000313" key="2">
    <source>
        <dbReference type="EMBL" id="MCE3051751.1"/>
    </source>
</evidence>
<keyword evidence="1" id="KW-0812">Transmembrane</keyword>
<protein>
    <submittedName>
        <fullName evidence="2">Uncharacterized protein</fullName>
    </submittedName>
</protein>
<name>A0ABS8WNZ9_DATST</name>
<reference evidence="2 3" key="1">
    <citation type="journal article" date="2021" name="BMC Genomics">
        <title>Datura genome reveals duplications of psychoactive alkaloid biosynthetic genes and high mutation rate following tissue culture.</title>
        <authorList>
            <person name="Rajewski A."/>
            <person name="Carter-House D."/>
            <person name="Stajich J."/>
            <person name="Litt A."/>
        </authorList>
    </citation>
    <scope>NUCLEOTIDE SEQUENCE [LARGE SCALE GENOMIC DNA]</scope>
    <source>
        <strain evidence="2">AR-01</strain>
    </source>
</reference>
<proteinExistence type="predicted"/>
<dbReference type="EMBL" id="JACEIK010008906">
    <property type="protein sequence ID" value="MCE3051751.1"/>
    <property type="molecule type" value="Genomic_DNA"/>
</dbReference>
<keyword evidence="1" id="KW-1133">Transmembrane helix</keyword>